<reference evidence="5 6" key="1">
    <citation type="journal article" date="2011" name="J. Bacteriol.">
        <title>Complete genome sequence of seawater bacterium Glaciecola nitratireducens FR1064T.</title>
        <authorList>
            <person name="Bian F."/>
            <person name="Qin Q.L."/>
            <person name="Xie B.B."/>
            <person name="Shu Y.L."/>
            <person name="Zhang X.Y."/>
            <person name="Yu Y."/>
            <person name="Chen B."/>
            <person name="Chen X.L."/>
            <person name="Zhou B.C."/>
            <person name="Zhang Y.Z."/>
        </authorList>
    </citation>
    <scope>NUCLEOTIDE SEQUENCE [LARGE SCALE GENOMIC DNA]</scope>
    <source>
        <strain evidence="6">JCM 12485 / KCTC 12276 / FR1064</strain>
    </source>
</reference>
<dbReference type="STRING" id="1085623.GNIT_2547"/>
<dbReference type="GO" id="GO:0016757">
    <property type="term" value="F:glycosyltransferase activity"/>
    <property type="evidence" value="ECO:0007669"/>
    <property type="project" value="UniProtKB-KW"/>
</dbReference>
<dbReference type="InterPro" id="IPR029044">
    <property type="entry name" value="Nucleotide-diphossugar_trans"/>
</dbReference>
<gene>
    <name evidence="5" type="ordered locus">GNIT_2547</name>
</gene>
<dbReference type="PANTHER" id="PTHR43179:SF12">
    <property type="entry name" value="GALACTOFURANOSYLTRANSFERASE GLFT2"/>
    <property type="match status" value="1"/>
</dbReference>
<evidence type="ECO:0000259" key="4">
    <source>
        <dbReference type="Pfam" id="PF00535"/>
    </source>
</evidence>
<evidence type="ECO:0000313" key="6">
    <source>
        <dbReference type="Proteomes" id="UP000009282"/>
    </source>
</evidence>
<dbReference type="InterPro" id="IPR001173">
    <property type="entry name" value="Glyco_trans_2-like"/>
</dbReference>
<dbReference type="EMBL" id="CP003060">
    <property type="protein sequence ID" value="AEP30644.1"/>
    <property type="molecule type" value="Genomic_DNA"/>
</dbReference>
<evidence type="ECO:0000313" key="5">
    <source>
        <dbReference type="EMBL" id="AEP30644.1"/>
    </source>
</evidence>
<dbReference type="SUPFAM" id="SSF53448">
    <property type="entry name" value="Nucleotide-diphospho-sugar transferases"/>
    <property type="match status" value="1"/>
</dbReference>
<protein>
    <recommendedName>
        <fullName evidence="4">Glycosyltransferase 2-like domain-containing protein</fullName>
    </recommendedName>
</protein>
<dbReference type="eggNOG" id="COG1216">
    <property type="taxonomic scope" value="Bacteria"/>
</dbReference>
<organism evidence="5 6">
    <name type="scientific">Glaciecola nitratireducens (strain JCM 12485 / KCTC 12276 / FR1064)</name>
    <dbReference type="NCBI Taxonomy" id="1085623"/>
    <lineage>
        <taxon>Bacteria</taxon>
        <taxon>Pseudomonadati</taxon>
        <taxon>Pseudomonadota</taxon>
        <taxon>Gammaproteobacteria</taxon>
        <taxon>Alteromonadales</taxon>
        <taxon>Alteromonadaceae</taxon>
        <taxon>Brumicola</taxon>
    </lineage>
</organism>
<dbReference type="Pfam" id="PF00535">
    <property type="entry name" value="Glycos_transf_2"/>
    <property type="match status" value="1"/>
</dbReference>
<dbReference type="Gene3D" id="3.90.550.10">
    <property type="entry name" value="Spore Coat Polysaccharide Biosynthesis Protein SpsA, Chain A"/>
    <property type="match status" value="1"/>
</dbReference>
<accession>G4QM73</accession>
<dbReference type="KEGG" id="gni:GNIT_2547"/>
<evidence type="ECO:0000256" key="3">
    <source>
        <dbReference type="ARBA" id="ARBA00022679"/>
    </source>
</evidence>
<keyword evidence="3" id="KW-0808">Transferase</keyword>
<evidence type="ECO:0000256" key="1">
    <source>
        <dbReference type="ARBA" id="ARBA00006739"/>
    </source>
</evidence>
<keyword evidence="6" id="KW-1185">Reference proteome</keyword>
<comment type="similarity">
    <text evidence="1">Belongs to the glycosyltransferase 2 family.</text>
</comment>
<sequence>MVVVNDGSAYDIAQYLRAQNDLMYLENPSNQGYLITTNKGFEFALSQSDCQSVVLFNNDMLVSGNWLELLVNATEHYGITGYFGAGNVNIEDLSHMEVNKLEFSCALITRAVCENVGLLDARFKKGYYSDDDYCLRAIKKGYTIGLVKNRYNAEHLCGATAGEKRKESIEEGARQFLQKWQGDNHESVREFFKTSFYDSKKIMPENTLVRLLRFLRCK</sequence>
<dbReference type="PANTHER" id="PTHR43179">
    <property type="entry name" value="RHAMNOSYLTRANSFERASE WBBL"/>
    <property type="match status" value="1"/>
</dbReference>
<dbReference type="AlphaFoldDB" id="G4QM73"/>
<proteinExistence type="inferred from homology"/>
<keyword evidence="2" id="KW-0328">Glycosyltransferase</keyword>
<feature type="domain" description="Glycosyltransferase 2-like" evidence="4">
    <location>
        <begin position="1"/>
        <end position="100"/>
    </location>
</feature>
<dbReference type="HOGENOM" id="CLU_023845_0_6_6"/>
<evidence type="ECO:0000256" key="2">
    <source>
        <dbReference type="ARBA" id="ARBA00022676"/>
    </source>
</evidence>
<dbReference type="Proteomes" id="UP000009282">
    <property type="component" value="Chromosome"/>
</dbReference>
<name>G4QM73_GLANF</name>